<dbReference type="EMBL" id="CP000804">
    <property type="protein sequence ID" value="ABU59674.1"/>
    <property type="molecule type" value="Genomic_DNA"/>
</dbReference>
<name>A7NQ28_ROSCS</name>
<evidence type="ECO:0008006" key="3">
    <source>
        <dbReference type="Google" id="ProtNLM"/>
    </source>
</evidence>
<sequence length="144" mass="16066">MGAWSELDAVYPPGALTPGATLLAALAHLHSARSLYDERGALARFVPDARRGLALDRDLIDRIEQHLARVSFDAFVREARERLNYQQRRCLALNLLDAVLAAGERPEAHPRYRALIEGLGITAEMLDPYQHALVLKNDLSIFPQ</sequence>
<organism evidence="1 2">
    <name type="scientific">Roseiflexus castenholzii (strain DSM 13941 / HLO8)</name>
    <dbReference type="NCBI Taxonomy" id="383372"/>
    <lineage>
        <taxon>Bacteria</taxon>
        <taxon>Bacillati</taxon>
        <taxon>Chloroflexota</taxon>
        <taxon>Chloroflexia</taxon>
        <taxon>Chloroflexales</taxon>
        <taxon>Roseiflexineae</taxon>
        <taxon>Roseiflexaceae</taxon>
        <taxon>Roseiflexus</taxon>
    </lineage>
</organism>
<keyword evidence="2" id="KW-1185">Reference proteome</keyword>
<dbReference type="Proteomes" id="UP000000263">
    <property type="component" value="Chromosome"/>
</dbReference>
<dbReference type="HOGENOM" id="CLU_1795018_0_0_0"/>
<protein>
    <recommendedName>
        <fullName evidence="3">Co-chaperone DjlA N-terminal domain-containing protein</fullName>
    </recommendedName>
</protein>
<dbReference type="AlphaFoldDB" id="A7NQ28"/>
<dbReference type="OrthoDB" id="160203at2"/>
<evidence type="ECO:0000313" key="1">
    <source>
        <dbReference type="EMBL" id="ABU59674.1"/>
    </source>
</evidence>
<proteinExistence type="predicted"/>
<dbReference type="KEGG" id="rca:Rcas_3625"/>
<evidence type="ECO:0000313" key="2">
    <source>
        <dbReference type="Proteomes" id="UP000000263"/>
    </source>
</evidence>
<dbReference type="STRING" id="383372.Rcas_3625"/>
<reference evidence="1 2" key="1">
    <citation type="submission" date="2007-08" db="EMBL/GenBank/DDBJ databases">
        <title>Complete sequence of Roseiflexus castenholzii DSM 13941.</title>
        <authorList>
            <consortium name="US DOE Joint Genome Institute"/>
            <person name="Copeland A."/>
            <person name="Lucas S."/>
            <person name="Lapidus A."/>
            <person name="Barry K."/>
            <person name="Glavina del Rio T."/>
            <person name="Dalin E."/>
            <person name="Tice H."/>
            <person name="Pitluck S."/>
            <person name="Thompson L.S."/>
            <person name="Brettin T."/>
            <person name="Bruce D."/>
            <person name="Detter J.C."/>
            <person name="Han C."/>
            <person name="Tapia R."/>
            <person name="Schmutz J."/>
            <person name="Larimer F."/>
            <person name="Land M."/>
            <person name="Hauser L."/>
            <person name="Kyrpides N."/>
            <person name="Mikhailova N."/>
            <person name="Bryant D.A."/>
            <person name="Hanada S."/>
            <person name="Tsukatani Y."/>
            <person name="Richardson P."/>
        </authorList>
    </citation>
    <scope>NUCLEOTIDE SEQUENCE [LARGE SCALE GENOMIC DNA]</scope>
    <source>
        <strain evidence="2">DSM 13941 / HLO8</strain>
    </source>
</reference>
<dbReference type="RefSeq" id="WP_012122097.1">
    <property type="nucleotide sequence ID" value="NC_009767.1"/>
</dbReference>
<gene>
    <name evidence="1" type="ordered locus">Rcas_3625</name>
</gene>
<accession>A7NQ28</accession>